<keyword evidence="2" id="KW-0479">Metal-binding</keyword>
<feature type="domain" description="C2H2-type" evidence="11">
    <location>
        <begin position="62"/>
        <end position="89"/>
    </location>
</feature>
<dbReference type="PROSITE" id="PS00028">
    <property type="entry name" value="ZINC_FINGER_C2H2_1"/>
    <property type="match status" value="1"/>
</dbReference>
<protein>
    <submittedName>
        <fullName evidence="13">Gastrula zinc finger protein XlCGF7.1-like</fullName>
    </submittedName>
</protein>
<dbReference type="SMART" id="SM00355">
    <property type="entry name" value="ZnF_C2H2"/>
    <property type="match status" value="2"/>
</dbReference>
<evidence type="ECO:0000256" key="1">
    <source>
        <dbReference type="ARBA" id="ARBA00004123"/>
    </source>
</evidence>
<evidence type="ECO:0000256" key="10">
    <source>
        <dbReference type="PROSITE-ProRule" id="PRU00042"/>
    </source>
</evidence>
<dbReference type="PANTHER" id="PTHR23226:SF397">
    <property type="entry name" value="C2H2-TYPE DOMAIN-CONTAINING PROTEIN"/>
    <property type="match status" value="1"/>
</dbReference>
<dbReference type="InterPro" id="IPR036236">
    <property type="entry name" value="Znf_C2H2_sf"/>
</dbReference>
<dbReference type="InterPro" id="IPR013087">
    <property type="entry name" value="Znf_C2H2_type"/>
</dbReference>
<dbReference type="PANTHER" id="PTHR23226">
    <property type="entry name" value="ZINC FINGER AND SCAN DOMAIN-CONTAINING"/>
    <property type="match status" value="1"/>
</dbReference>
<keyword evidence="12" id="KW-1185">Reference proteome</keyword>
<dbReference type="Proteomes" id="UP000515156">
    <property type="component" value="Chromosome 3"/>
</dbReference>
<dbReference type="FunFam" id="3.30.160.60:FF:000446">
    <property type="entry name" value="Zinc finger protein"/>
    <property type="match status" value="1"/>
</dbReference>
<accession>A0A6P7XLT2</accession>
<dbReference type="GO" id="GO:0008270">
    <property type="term" value="F:zinc ion binding"/>
    <property type="evidence" value="ECO:0007669"/>
    <property type="project" value="UniProtKB-KW"/>
</dbReference>
<evidence type="ECO:0000256" key="9">
    <source>
        <dbReference type="ARBA" id="ARBA00023242"/>
    </source>
</evidence>
<name>A0A6P7XLT2_9AMPH</name>
<keyword evidence="6" id="KW-0805">Transcription regulation</keyword>
<evidence type="ECO:0000256" key="6">
    <source>
        <dbReference type="ARBA" id="ARBA00023015"/>
    </source>
</evidence>
<dbReference type="FunFam" id="3.30.160.60:FF:000939">
    <property type="entry name" value="zinc finger protein 8 isoform X1"/>
    <property type="match status" value="1"/>
</dbReference>
<keyword evidence="9" id="KW-0539">Nucleus</keyword>
<evidence type="ECO:0000259" key="11">
    <source>
        <dbReference type="PROSITE" id="PS50157"/>
    </source>
</evidence>
<keyword evidence="4 10" id="KW-0863">Zinc-finger</keyword>
<comment type="subcellular location">
    <subcellularLocation>
        <location evidence="1">Nucleus</location>
    </subcellularLocation>
</comment>
<dbReference type="AlphaFoldDB" id="A0A6P7XLT2"/>
<proteinExistence type="predicted"/>
<evidence type="ECO:0000256" key="3">
    <source>
        <dbReference type="ARBA" id="ARBA00022737"/>
    </source>
</evidence>
<reference evidence="13" key="1">
    <citation type="submission" date="2025-08" db="UniProtKB">
        <authorList>
            <consortium name="RefSeq"/>
        </authorList>
    </citation>
    <scope>IDENTIFICATION</scope>
</reference>
<dbReference type="OrthoDB" id="9439903at2759"/>
<evidence type="ECO:0000256" key="4">
    <source>
        <dbReference type="ARBA" id="ARBA00022771"/>
    </source>
</evidence>
<dbReference type="Pfam" id="PF00096">
    <property type="entry name" value="zf-C2H2"/>
    <property type="match status" value="1"/>
</dbReference>
<keyword evidence="5" id="KW-0862">Zinc</keyword>
<dbReference type="PROSITE" id="PS50157">
    <property type="entry name" value="ZINC_FINGER_C2H2_2"/>
    <property type="match status" value="2"/>
</dbReference>
<evidence type="ECO:0000256" key="8">
    <source>
        <dbReference type="ARBA" id="ARBA00023163"/>
    </source>
</evidence>
<evidence type="ECO:0000256" key="7">
    <source>
        <dbReference type="ARBA" id="ARBA00023125"/>
    </source>
</evidence>
<dbReference type="SUPFAM" id="SSF57667">
    <property type="entry name" value="beta-beta-alpha zinc fingers"/>
    <property type="match status" value="2"/>
</dbReference>
<organism evidence="12 13">
    <name type="scientific">Microcaecilia unicolor</name>
    <dbReference type="NCBI Taxonomy" id="1415580"/>
    <lineage>
        <taxon>Eukaryota</taxon>
        <taxon>Metazoa</taxon>
        <taxon>Chordata</taxon>
        <taxon>Craniata</taxon>
        <taxon>Vertebrata</taxon>
        <taxon>Euteleostomi</taxon>
        <taxon>Amphibia</taxon>
        <taxon>Gymnophiona</taxon>
        <taxon>Siphonopidae</taxon>
        <taxon>Microcaecilia</taxon>
    </lineage>
</organism>
<dbReference type="GO" id="GO:0005634">
    <property type="term" value="C:nucleus"/>
    <property type="evidence" value="ECO:0007669"/>
    <property type="project" value="UniProtKB-SubCell"/>
</dbReference>
<dbReference type="KEGG" id="muo:115466425"/>
<gene>
    <name evidence="13" type="primary">LOC115466425</name>
</gene>
<evidence type="ECO:0000313" key="12">
    <source>
        <dbReference type="Proteomes" id="UP000515156"/>
    </source>
</evidence>
<evidence type="ECO:0000256" key="5">
    <source>
        <dbReference type="ARBA" id="ARBA00022833"/>
    </source>
</evidence>
<feature type="domain" description="C2H2-type" evidence="11">
    <location>
        <begin position="35"/>
        <end position="61"/>
    </location>
</feature>
<sequence length="93" mass="10909">MTHTGHKPFKCSEYNKCFSRKGTLKQHKMTGCKPFKCSECDSFRQAANLQQHKMTHTGHKPFNCSECGKCFRQKRQLELHNMTHTKDKTFSVR</sequence>
<dbReference type="RefSeq" id="XP_030053503.1">
    <property type="nucleotide sequence ID" value="XM_030197643.1"/>
</dbReference>
<dbReference type="GeneID" id="115466425"/>
<dbReference type="GO" id="GO:0000978">
    <property type="term" value="F:RNA polymerase II cis-regulatory region sequence-specific DNA binding"/>
    <property type="evidence" value="ECO:0007669"/>
    <property type="project" value="TreeGrafter"/>
</dbReference>
<dbReference type="FunFam" id="3.30.160.60:FF:000030">
    <property type="entry name" value="Zinc finger protein 628"/>
    <property type="match status" value="1"/>
</dbReference>
<dbReference type="Gene3D" id="3.30.160.60">
    <property type="entry name" value="Classic Zinc Finger"/>
    <property type="match status" value="3"/>
</dbReference>
<keyword evidence="7" id="KW-0238">DNA-binding</keyword>
<evidence type="ECO:0000256" key="2">
    <source>
        <dbReference type="ARBA" id="ARBA00022723"/>
    </source>
</evidence>
<keyword evidence="8" id="KW-0804">Transcription</keyword>
<dbReference type="GO" id="GO:0000981">
    <property type="term" value="F:DNA-binding transcription factor activity, RNA polymerase II-specific"/>
    <property type="evidence" value="ECO:0007669"/>
    <property type="project" value="TreeGrafter"/>
</dbReference>
<evidence type="ECO:0000313" key="13">
    <source>
        <dbReference type="RefSeq" id="XP_030053503.1"/>
    </source>
</evidence>
<dbReference type="InParanoid" id="A0A6P7XLT2"/>
<keyword evidence="3" id="KW-0677">Repeat</keyword>